<keyword evidence="1" id="KW-1133">Transmembrane helix</keyword>
<proteinExistence type="predicted"/>
<dbReference type="Proteomes" id="UP000504631">
    <property type="component" value="Unplaced"/>
</dbReference>
<evidence type="ECO:0000313" key="2">
    <source>
        <dbReference type="Proteomes" id="UP000504631"/>
    </source>
</evidence>
<keyword evidence="2" id="KW-1185">Reference proteome</keyword>
<dbReference type="GeneID" id="117230291"/>
<gene>
    <name evidence="3" type="primary">LOC117230291</name>
</gene>
<feature type="transmembrane region" description="Helical" evidence="1">
    <location>
        <begin position="138"/>
        <end position="158"/>
    </location>
</feature>
<accession>A0A6J3JRR3</accession>
<organism evidence="2 3">
    <name type="scientific">Bombus vosnesenskii</name>
    <dbReference type="NCBI Taxonomy" id="207650"/>
    <lineage>
        <taxon>Eukaryota</taxon>
        <taxon>Metazoa</taxon>
        <taxon>Ecdysozoa</taxon>
        <taxon>Arthropoda</taxon>
        <taxon>Hexapoda</taxon>
        <taxon>Insecta</taxon>
        <taxon>Pterygota</taxon>
        <taxon>Neoptera</taxon>
        <taxon>Endopterygota</taxon>
        <taxon>Hymenoptera</taxon>
        <taxon>Apocrita</taxon>
        <taxon>Aculeata</taxon>
        <taxon>Apoidea</taxon>
        <taxon>Anthophila</taxon>
        <taxon>Apidae</taxon>
        <taxon>Bombus</taxon>
        <taxon>Pyrobombus</taxon>
    </lineage>
</organism>
<dbReference type="KEGG" id="bvk:117230291"/>
<dbReference type="AlphaFoldDB" id="A0A6J3JRR3"/>
<sequence>MNSDGNCHTRKYSYLFDNMMIVPSPGSIWDYPYLNQVSRMMGLVYGTRPKPEQDLFPPKIRIPETHMESPSRFELTKAEIQNAEETELGEVKVTPPMSTVATSTPVQPGSIPCRNGGCKSWANRAESRMESPWHFLKTIFLISVIVALVLWVIVYTFLVQYRIL</sequence>
<keyword evidence="1" id="KW-0472">Membrane</keyword>
<name>A0A6J3JRR3_9HYME</name>
<reference evidence="3" key="1">
    <citation type="submission" date="2025-08" db="UniProtKB">
        <authorList>
            <consortium name="RefSeq"/>
        </authorList>
    </citation>
    <scope>IDENTIFICATION</scope>
    <source>
        <tissue evidence="3">Muscle</tissue>
    </source>
</reference>
<evidence type="ECO:0000313" key="3">
    <source>
        <dbReference type="RefSeq" id="XP_033343462.1"/>
    </source>
</evidence>
<dbReference type="RefSeq" id="XP_033343462.1">
    <property type="nucleotide sequence ID" value="XM_033487571.1"/>
</dbReference>
<protein>
    <submittedName>
        <fullName evidence="3">Uncharacterized protein LOC117230291</fullName>
    </submittedName>
</protein>
<evidence type="ECO:0000256" key="1">
    <source>
        <dbReference type="SAM" id="Phobius"/>
    </source>
</evidence>
<keyword evidence="1" id="KW-0812">Transmembrane</keyword>